<dbReference type="PANTHER" id="PTHR47959">
    <property type="entry name" value="ATP-DEPENDENT RNA HELICASE RHLE-RELATED"/>
    <property type="match status" value="1"/>
</dbReference>
<dbReference type="PROSITE" id="PS51192">
    <property type="entry name" value="HELICASE_ATP_BIND_1"/>
    <property type="match status" value="1"/>
</dbReference>
<keyword evidence="6" id="KW-0347">Helicase</keyword>
<feature type="coiled-coil region" evidence="12">
    <location>
        <begin position="639"/>
        <end position="675"/>
    </location>
</feature>
<evidence type="ECO:0000259" key="16">
    <source>
        <dbReference type="PROSITE" id="PS51195"/>
    </source>
</evidence>
<feature type="domain" description="Helicase C-terminal" evidence="15">
    <location>
        <begin position="491"/>
        <end position="642"/>
    </location>
</feature>
<dbReference type="PANTHER" id="PTHR47959:SF1">
    <property type="entry name" value="ATP-DEPENDENT RNA HELICASE DBPA"/>
    <property type="match status" value="1"/>
</dbReference>
<dbReference type="SMART" id="SM00490">
    <property type="entry name" value="HELICc"/>
    <property type="match status" value="1"/>
</dbReference>
<feature type="compositionally biased region" description="Acidic residues" evidence="13">
    <location>
        <begin position="171"/>
        <end position="193"/>
    </location>
</feature>
<dbReference type="SUPFAM" id="SSF52540">
    <property type="entry name" value="P-loop containing nucleoside triphosphate hydrolases"/>
    <property type="match status" value="2"/>
</dbReference>
<dbReference type="GeneID" id="37018356"/>
<evidence type="ECO:0000313" key="17">
    <source>
        <dbReference type="EMBL" id="PWN33569.1"/>
    </source>
</evidence>
<dbReference type="InterPro" id="IPR001650">
    <property type="entry name" value="Helicase_C-like"/>
</dbReference>
<feature type="region of interest" description="Disordered" evidence="13">
    <location>
        <begin position="1"/>
        <end position="74"/>
    </location>
</feature>
<protein>
    <recommendedName>
        <fullName evidence="2">RNA helicase</fullName>
        <ecNumber evidence="2">3.6.4.13</ecNumber>
    </recommendedName>
</protein>
<dbReference type="FunCoup" id="A0A316V7H7">
    <property type="interactions" value="426"/>
</dbReference>
<comment type="subcellular location">
    <subcellularLocation>
        <location evidence="1">Nucleus</location>
    </subcellularLocation>
</comment>
<feature type="region of interest" description="Disordered" evidence="13">
    <location>
        <begin position="119"/>
        <end position="222"/>
    </location>
</feature>
<dbReference type="CDD" id="cd18787">
    <property type="entry name" value="SF2_C_DEAD"/>
    <property type="match status" value="1"/>
</dbReference>
<dbReference type="EMBL" id="KZ819604">
    <property type="protein sequence ID" value="PWN33569.1"/>
    <property type="molecule type" value="Genomic_DNA"/>
</dbReference>
<dbReference type="RefSeq" id="XP_025353871.1">
    <property type="nucleotide sequence ID" value="XM_025496575.1"/>
</dbReference>
<dbReference type="STRING" id="1280837.A0A316V7H7"/>
<evidence type="ECO:0000256" key="3">
    <source>
        <dbReference type="ARBA" id="ARBA00022517"/>
    </source>
</evidence>
<evidence type="ECO:0000256" key="9">
    <source>
        <dbReference type="ARBA" id="ARBA00023242"/>
    </source>
</evidence>
<sequence>MTLDSDDELAYSDEDAEEQEEEAKDEDDDETEGQSNKRKQKASLAHREKVVGNDAKRARTKDGGSNPEAGAPALNKSFIFDLGDGYDMDINGGWDMSVKGAKGQNGGVTVDDIIERRRNARPELAKLQLSTSDSENSEGEEDLDFTGFDDEENESEADSLEFGAGVQAKESDEEDDSNSENDPLDDDDEEESGESGSQQGSDNAQSDEEGEDSEEETEVEKAKKAAFFAAEADTKQDKSSSAEDSTFQSLSLTRPIMRALSTLNFHKPTPIQAKSIPIALAGKDIVAGAVTGSGKTAAFLIPILERLAHRPKGRDDAKTRVLILMPTRELAVQCVSVGRALAKFMDITFCLCVGGLSVKVQENQLRERPDIVVATPGRLIDHVRNSASFGIDDVEILVMDEADRMLEDGFQAELDEIIKATPKSRQTMLFSATMTDDVDELVRLSMKRPVRLFVDPRRTTAQKLIQEFVRVRGATGSSANARSQEETRAALLLSLCMRTFKNQVIIFVRSKKLAHQLRIIFGLVGLSAGELHGDLSQEQRLQSLQGFRDGKVDFLLATDLASRGLDIKGVQVVINYDMPAQLEMYLHRVGRTARAGRNGRSVTLVGEADRKMLKMVLKKSPADQIRHRLVPSESVIEVAATLNKLNKEVEAVLHEEKEEKMMKNAEMQVQKGENLVKHHDEIMSRPKRTWFQGQQEKANNKNLAKLEYEAKMEGKHAAAKTAEKPKRDKYAGLSRKQRRSRQAREEDEAESKEARGAINAGIRAAKKSARPKQLGIAEAPKHKQNQSSKKSKKVRSSSQSTSFGDLKKKPHQKGRPTTKSKRR</sequence>
<evidence type="ECO:0000256" key="1">
    <source>
        <dbReference type="ARBA" id="ARBA00004123"/>
    </source>
</evidence>
<feature type="domain" description="Helicase ATP-binding" evidence="14">
    <location>
        <begin position="276"/>
        <end position="452"/>
    </location>
</feature>
<dbReference type="InterPro" id="IPR050079">
    <property type="entry name" value="DEAD_box_RNA_helicase"/>
</dbReference>
<evidence type="ECO:0000259" key="14">
    <source>
        <dbReference type="PROSITE" id="PS51192"/>
    </source>
</evidence>
<dbReference type="InterPro" id="IPR027417">
    <property type="entry name" value="P-loop_NTPase"/>
</dbReference>
<proteinExistence type="predicted"/>
<keyword evidence="12" id="KW-0175">Coiled coil</keyword>
<feature type="compositionally biased region" description="Acidic residues" evidence="13">
    <location>
        <begin position="135"/>
        <end position="159"/>
    </location>
</feature>
<dbReference type="Pfam" id="PF00270">
    <property type="entry name" value="DEAD"/>
    <property type="match status" value="1"/>
</dbReference>
<keyword evidence="7" id="KW-0067">ATP-binding</keyword>
<evidence type="ECO:0000256" key="4">
    <source>
        <dbReference type="ARBA" id="ARBA00022741"/>
    </source>
</evidence>
<keyword evidence="3" id="KW-0690">Ribosome biogenesis</keyword>
<feature type="compositionally biased region" description="Basic and acidic residues" evidence="13">
    <location>
        <begin position="715"/>
        <end position="730"/>
    </location>
</feature>
<feature type="domain" description="DEAD-box RNA helicase Q" evidence="16">
    <location>
        <begin position="245"/>
        <end position="273"/>
    </location>
</feature>
<dbReference type="GO" id="GO:0005829">
    <property type="term" value="C:cytosol"/>
    <property type="evidence" value="ECO:0007669"/>
    <property type="project" value="TreeGrafter"/>
</dbReference>
<keyword evidence="4" id="KW-0547">Nucleotide-binding</keyword>
<evidence type="ECO:0000256" key="13">
    <source>
        <dbReference type="SAM" id="MobiDB-lite"/>
    </source>
</evidence>
<accession>A0A316V7H7</accession>
<feature type="region of interest" description="Disordered" evidence="13">
    <location>
        <begin position="715"/>
        <end position="823"/>
    </location>
</feature>
<dbReference type="GO" id="GO:0016787">
    <property type="term" value="F:hydrolase activity"/>
    <property type="evidence" value="ECO:0007669"/>
    <property type="project" value="UniProtKB-KW"/>
</dbReference>
<evidence type="ECO:0000256" key="6">
    <source>
        <dbReference type="ARBA" id="ARBA00022806"/>
    </source>
</evidence>
<feature type="compositionally biased region" description="Low complexity" evidence="13">
    <location>
        <begin position="194"/>
        <end position="204"/>
    </location>
</feature>
<gene>
    <name evidence="17" type="ORF">FA14DRAFT_123474</name>
</gene>
<name>A0A316V7H7_9BASI</name>
<dbReference type="GO" id="GO:0005524">
    <property type="term" value="F:ATP binding"/>
    <property type="evidence" value="ECO:0007669"/>
    <property type="project" value="UniProtKB-KW"/>
</dbReference>
<dbReference type="PROSITE" id="PS51195">
    <property type="entry name" value="Q_MOTIF"/>
    <property type="match status" value="1"/>
</dbReference>
<dbReference type="PROSITE" id="PS51194">
    <property type="entry name" value="HELICASE_CTER"/>
    <property type="match status" value="1"/>
</dbReference>
<dbReference type="GO" id="GO:0010467">
    <property type="term" value="P:gene expression"/>
    <property type="evidence" value="ECO:0007669"/>
    <property type="project" value="UniProtKB-ARBA"/>
</dbReference>
<dbReference type="InterPro" id="IPR011545">
    <property type="entry name" value="DEAD/DEAH_box_helicase_dom"/>
</dbReference>
<feature type="compositionally biased region" description="Acidic residues" evidence="13">
    <location>
        <begin position="1"/>
        <end position="32"/>
    </location>
</feature>
<dbReference type="Gene3D" id="3.40.50.300">
    <property type="entry name" value="P-loop containing nucleotide triphosphate hydrolases"/>
    <property type="match status" value="2"/>
</dbReference>
<keyword evidence="8" id="KW-0694">RNA-binding</keyword>
<keyword evidence="5" id="KW-0378">Hydrolase</keyword>
<dbReference type="InterPro" id="IPR014014">
    <property type="entry name" value="RNA_helicase_DEAD_Q_motif"/>
</dbReference>
<evidence type="ECO:0000256" key="8">
    <source>
        <dbReference type="ARBA" id="ARBA00022884"/>
    </source>
</evidence>
<dbReference type="PROSITE" id="PS00039">
    <property type="entry name" value="DEAD_ATP_HELICASE"/>
    <property type="match status" value="1"/>
</dbReference>
<dbReference type="EC" id="3.6.4.13" evidence="2"/>
<dbReference type="CDD" id="cd17947">
    <property type="entry name" value="DEADc_DDX27"/>
    <property type="match status" value="1"/>
</dbReference>
<keyword evidence="18" id="KW-1185">Reference proteome</keyword>
<evidence type="ECO:0000256" key="7">
    <source>
        <dbReference type="ARBA" id="ARBA00022840"/>
    </source>
</evidence>
<feature type="short sequence motif" description="Q motif" evidence="11">
    <location>
        <begin position="245"/>
        <end position="273"/>
    </location>
</feature>
<evidence type="ECO:0000259" key="15">
    <source>
        <dbReference type="PROSITE" id="PS51194"/>
    </source>
</evidence>
<evidence type="ECO:0000313" key="18">
    <source>
        <dbReference type="Proteomes" id="UP000245771"/>
    </source>
</evidence>
<dbReference type="GO" id="GO:0003723">
    <property type="term" value="F:RNA binding"/>
    <property type="evidence" value="ECO:0007669"/>
    <property type="project" value="UniProtKB-KW"/>
</dbReference>
<dbReference type="AlphaFoldDB" id="A0A316V7H7"/>
<dbReference type="InterPro" id="IPR014001">
    <property type="entry name" value="Helicase_ATP-bd"/>
</dbReference>
<comment type="catalytic activity">
    <reaction evidence="10">
        <text>ATP + H2O = ADP + phosphate + H(+)</text>
        <dbReference type="Rhea" id="RHEA:13065"/>
        <dbReference type="ChEBI" id="CHEBI:15377"/>
        <dbReference type="ChEBI" id="CHEBI:15378"/>
        <dbReference type="ChEBI" id="CHEBI:30616"/>
        <dbReference type="ChEBI" id="CHEBI:43474"/>
        <dbReference type="ChEBI" id="CHEBI:456216"/>
        <dbReference type="EC" id="3.6.4.13"/>
    </reaction>
</comment>
<evidence type="ECO:0000256" key="11">
    <source>
        <dbReference type="PROSITE-ProRule" id="PRU00552"/>
    </source>
</evidence>
<keyword evidence="9" id="KW-0539">Nucleus</keyword>
<evidence type="ECO:0000256" key="2">
    <source>
        <dbReference type="ARBA" id="ARBA00012552"/>
    </source>
</evidence>
<dbReference type="Proteomes" id="UP000245771">
    <property type="component" value="Unassembled WGS sequence"/>
</dbReference>
<dbReference type="Pfam" id="PF00271">
    <property type="entry name" value="Helicase_C"/>
    <property type="match status" value="1"/>
</dbReference>
<evidence type="ECO:0000256" key="5">
    <source>
        <dbReference type="ARBA" id="ARBA00022801"/>
    </source>
</evidence>
<dbReference type="OrthoDB" id="10259843at2759"/>
<dbReference type="GO" id="GO:0005634">
    <property type="term" value="C:nucleus"/>
    <property type="evidence" value="ECO:0007669"/>
    <property type="project" value="UniProtKB-SubCell"/>
</dbReference>
<dbReference type="InParanoid" id="A0A316V7H7"/>
<feature type="compositionally biased region" description="Acidic residues" evidence="13">
    <location>
        <begin position="205"/>
        <end position="218"/>
    </location>
</feature>
<evidence type="ECO:0000256" key="10">
    <source>
        <dbReference type="ARBA" id="ARBA00047984"/>
    </source>
</evidence>
<evidence type="ECO:0000256" key="12">
    <source>
        <dbReference type="SAM" id="Coils"/>
    </source>
</evidence>
<reference evidence="17 18" key="1">
    <citation type="journal article" date="2018" name="Mol. Biol. Evol.">
        <title>Broad Genomic Sampling Reveals a Smut Pathogenic Ancestry of the Fungal Clade Ustilaginomycotina.</title>
        <authorList>
            <person name="Kijpornyongpan T."/>
            <person name="Mondo S.J."/>
            <person name="Barry K."/>
            <person name="Sandor L."/>
            <person name="Lee J."/>
            <person name="Lipzen A."/>
            <person name="Pangilinan J."/>
            <person name="LaButti K."/>
            <person name="Hainaut M."/>
            <person name="Henrissat B."/>
            <person name="Grigoriev I.V."/>
            <person name="Spatafora J.W."/>
            <person name="Aime M.C."/>
        </authorList>
    </citation>
    <scope>NUCLEOTIDE SEQUENCE [LARGE SCALE GENOMIC DNA]</scope>
    <source>
        <strain evidence="17 18">MCA 3882</strain>
    </source>
</reference>
<organism evidence="17 18">
    <name type="scientific">Meira miltonrushii</name>
    <dbReference type="NCBI Taxonomy" id="1280837"/>
    <lineage>
        <taxon>Eukaryota</taxon>
        <taxon>Fungi</taxon>
        <taxon>Dikarya</taxon>
        <taxon>Basidiomycota</taxon>
        <taxon>Ustilaginomycotina</taxon>
        <taxon>Exobasidiomycetes</taxon>
        <taxon>Exobasidiales</taxon>
        <taxon>Brachybasidiaceae</taxon>
        <taxon>Meira</taxon>
    </lineage>
</organism>
<dbReference type="SMART" id="SM00487">
    <property type="entry name" value="DEXDc"/>
    <property type="match status" value="1"/>
</dbReference>
<dbReference type="InterPro" id="IPR000629">
    <property type="entry name" value="RNA-helicase_DEAD-box_CS"/>
</dbReference>
<feature type="compositionally biased region" description="Basic residues" evidence="13">
    <location>
        <begin position="808"/>
        <end position="823"/>
    </location>
</feature>
<feature type="compositionally biased region" description="Basic and acidic residues" evidence="13">
    <location>
        <begin position="45"/>
        <end position="62"/>
    </location>
</feature>
<dbReference type="GO" id="GO:0042254">
    <property type="term" value="P:ribosome biogenesis"/>
    <property type="evidence" value="ECO:0007669"/>
    <property type="project" value="UniProtKB-KW"/>
</dbReference>
<dbReference type="GO" id="GO:0003724">
    <property type="term" value="F:RNA helicase activity"/>
    <property type="evidence" value="ECO:0007669"/>
    <property type="project" value="UniProtKB-EC"/>
</dbReference>